<keyword evidence="2" id="KW-1185">Reference proteome</keyword>
<dbReference type="RefSeq" id="WP_380053444.1">
    <property type="nucleotide sequence ID" value="NZ_JBHSWB010000001.1"/>
</dbReference>
<organism evidence="1 2">
    <name type="scientific">Deinococcus multiflagellatus</name>
    <dbReference type="NCBI Taxonomy" id="1656887"/>
    <lineage>
        <taxon>Bacteria</taxon>
        <taxon>Thermotogati</taxon>
        <taxon>Deinococcota</taxon>
        <taxon>Deinococci</taxon>
        <taxon>Deinococcales</taxon>
        <taxon>Deinococcaceae</taxon>
        <taxon>Deinococcus</taxon>
    </lineage>
</organism>
<sequence>MSLVKTLERADLALVWAGPEQTERLTQGLKAGEVRLLARTEDGDEAVALAPASAREARDLGAALAGLARELKAASVKVPATPHGAALAQAALAEGWRERRYRQTPGTTPLCWWRA</sequence>
<reference evidence="2" key="1">
    <citation type="journal article" date="2019" name="Int. J. Syst. Evol. Microbiol.">
        <title>The Global Catalogue of Microorganisms (GCM) 10K type strain sequencing project: providing services to taxonomists for standard genome sequencing and annotation.</title>
        <authorList>
            <consortium name="The Broad Institute Genomics Platform"/>
            <consortium name="The Broad Institute Genome Sequencing Center for Infectious Disease"/>
            <person name="Wu L."/>
            <person name="Ma J."/>
        </authorList>
    </citation>
    <scope>NUCLEOTIDE SEQUENCE [LARGE SCALE GENOMIC DNA]</scope>
    <source>
        <strain evidence="2">CCUG 63830</strain>
    </source>
</reference>
<accession>A0ABW1ZF44</accession>
<name>A0ABW1ZF44_9DEIO</name>
<proteinExistence type="predicted"/>
<evidence type="ECO:0000313" key="2">
    <source>
        <dbReference type="Proteomes" id="UP001596317"/>
    </source>
</evidence>
<dbReference type="Proteomes" id="UP001596317">
    <property type="component" value="Unassembled WGS sequence"/>
</dbReference>
<gene>
    <name evidence="1" type="ORF">ACFP90_00525</name>
</gene>
<protein>
    <submittedName>
        <fullName evidence="1">Uncharacterized protein</fullName>
    </submittedName>
</protein>
<dbReference type="EMBL" id="JBHSWB010000001">
    <property type="protein sequence ID" value="MFC6659009.1"/>
    <property type="molecule type" value="Genomic_DNA"/>
</dbReference>
<comment type="caution">
    <text evidence="1">The sequence shown here is derived from an EMBL/GenBank/DDBJ whole genome shotgun (WGS) entry which is preliminary data.</text>
</comment>
<evidence type="ECO:0000313" key="1">
    <source>
        <dbReference type="EMBL" id="MFC6659009.1"/>
    </source>
</evidence>